<dbReference type="NCBIfam" id="TIGR04056">
    <property type="entry name" value="OMP_RagA_SusC"/>
    <property type="match status" value="1"/>
</dbReference>
<dbReference type="PROSITE" id="PS52016">
    <property type="entry name" value="TONB_DEPENDENT_REC_3"/>
    <property type="match status" value="1"/>
</dbReference>
<evidence type="ECO:0000256" key="5">
    <source>
        <dbReference type="ARBA" id="ARBA00023237"/>
    </source>
</evidence>
<keyword evidence="10" id="KW-1185">Reference proteome</keyword>
<dbReference type="Pfam" id="PF07715">
    <property type="entry name" value="Plug"/>
    <property type="match status" value="1"/>
</dbReference>
<dbReference type="Pfam" id="PF07660">
    <property type="entry name" value="STN"/>
    <property type="match status" value="1"/>
</dbReference>
<keyword evidence="1 6" id="KW-0813">Transport</keyword>
<evidence type="ECO:0000256" key="4">
    <source>
        <dbReference type="ARBA" id="ARBA00023136"/>
    </source>
</evidence>
<dbReference type="Gene3D" id="2.170.130.10">
    <property type="entry name" value="TonB-dependent receptor, plug domain"/>
    <property type="match status" value="1"/>
</dbReference>
<gene>
    <name evidence="9" type="ORF">A3841_16805</name>
</gene>
<evidence type="ECO:0000256" key="6">
    <source>
        <dbReference type="PROSITE-ProRule" id="PRU01360"/>
    </source>
</evidence>
<dbReference type="InterPro" id="IPR008969">
    <property type="entry name" value="CarboxyPept-like_regulatory"/>
</dbReference>
<dbReference type="AlphaFoldDB" id="A0A1Q5PE86"/>
<dbReference type="InterPro" id="IPR023997">
    <property type="entry name" value="TonB-dep_OMP_SusC/RagA_CS"/>
</dbReference>
<evidence type="ECO:0000256" key="7">
    <source>
        <dbReference type="RuleBase" id="RU003357"/>
    </source>
</evidence>
<comment type="similarity">
    <text evidence="6 7">Belongs to the TonB-dependent receptor family.</text>
</comment>
<dbReference type="SUPFAM" id="SSF49464">
    <property type="entry name" value="Carboxypeptidase regulatory domain-like"/>
    <property type="match status" value="1"/>
</dbReference>
<evidence type="ECO:0000256" key="1">
    <source>
        <dbReference type="ARBA" id="ARBA00022448"/>
    </source>
</evidence>
<reference evidence="9 10" key="1">
    <citation type="submission" date="2016-03" db="EMBL/GenBank/DDBJ databases">
        <title>Genome sequence of Pontibacter sp. nov., of the family cytophagaceae, isolated from marine sediment of the Yellow Sea, China.</title>
        <authorList>
            <person name="Zhang G."/>
            <person name="Zhang R."/>
        </authorList>
    </citation>
    <scope>NUCLEOTIDE SEQUENCE [LARGE SCALE GENOMIC DNA]</scope>
    <source>
        <strain evidence="9 10">S10-8</strain>
    </source>
</reference>
<dbReference type="Pfam" id="PF00593">
    <property type="entry name" value="TonB_dep_Rec_b-barrel"/>
    <property type="match status" value="1"/>
</dbReference>
<keyword evidence="2" id="KW-0406">Ion transport</keyword>
<dbReference type="InterPro" id="IPR012910">
    <property type="entry name" value="Plug_dom"/>
</dbReference>
<dbReference type="STRING" id="1797110.A3841_16805"/>
<dbReference type="Pfam" id="PF13715">
    <property type="entry name" value="CarbopepD_reg_2"/>
    <property type="match status" value="1"/>
</dbReference>
<feature type="domain" description="Secretin/TonB short N-terminal" evidence="8">
    <location>
        <begin position="34"/>
        <end position="85"/>
    </location>
</feature>
<dbReference type="Gene3D" id="2.60.40.1120">
    <property type="entry name" value="Carboxypeptidase-like, regulatory domain"/>
    <property type="match status" value="1"/>
</dbReference>
<keyword evidence="6" id="KW-0812">Transmembrane</keyword>
<dbReference type="NCBIfam" id="TIGR04057">
    <property type="entry name" value="SusC_RagA_signa"/>
    <property type="match status" value="1"/>
</dbReference>
<organism evidence="9 10">
    <name type="scientific">Pontibacter flavimaris</name>
    <dbReference type="NCBI Taxonomy" id="1797110"/>
    <lineage>
        <taxon>Bacteria</taxon>
        <taxon>Pseudomonadati</taxon>
        <taxon>Bacteroidota</taxon>
        <taxon>Cytophagia</taxon>
        <taxon>Cytophagales</taxon>
        <taxon>Hymenobacteraceae</taxon>
        <taxon>Pontibacter</taxon>
    </lineage>
</organism>
<dbReference type="SUPFAM" id="SSF56935">
    <property type="entry name" value="Porins"/>
    <property type="match status" value="1"/>
</dbReference>
<evidence type="ECO:0000313" key="10">
    <source>
        <dbReference type="Proteomes" id="UP000186551"/>
    </source>
</evidence>
<evidence type="ECO:0000256" key="3">
    <source>
        <dbReference type="ARBA" id="ARBA00023004"/>
    </source>
</evidence>
<keyword evidence="4 6" id="KW-0472">Membrane</keyword>
<evidence type="ECO:0000259" key="8">
    <source>
        <dbReference type="SMART" id="SM00965"/>
    </source>
</evidence>
<dbReference type="Proteomes" id="UP000186551">
    <property type="component" value="Unassembled WGS sequence"/>
</dbReference>
<name>A0A1Q5PE86_9BACT</name>
<comment type="caution">
    <text evidence="9">The sequence shown here is derived from an EMBL/GenBank/DDBJ whole genome shotgun (WGS) entry which is preliminary data.</text>
</comment>
<keyword evidence="5 6" id="KW-0998">Cell outer membrane</keyword>
<protein>
    <submittedName>
        <fullName evidence="9">SusC/RagA family TonB-linked outer membrane protein</fullName>
    </submittedName>
</protein>
<sequence length="1147" mass="128064">MQVQAYGYSQGISITEQNASLKKVFKDISKQSGYLFLYNDEQLQQAKPVTLSLQDATLERALAECFENQPLTYSLVEKTIVVKPAEEKKTQQAAITVTGKVTDKEGVALPGVTVVLKGTNRGTPTDGEGNFAVTVPDGNGTLVFSYIGYQAQEVAINNRVSIDVTLGEDAKALEEVVIVGYGTQKKANLTGAVDQINAEDIALRPANDITSSLQGLMPGLNIQVNSGDPTATPDINIRGFNSINGGGPLVLIDGIEGDITRVNPQDVENVTVLKDAASAAIYGARGAFGVILITTKTGKAGDMVVNYSNNFGWTTPTTRTDFISDPYKYGKTVDTALFGYNGTTYTQYNDLDWETIRMVANGEIEPFHELQANGTYKFFYKTNWYDYLFKKYQYSSMHNISVSGGTEKLRGYLSGRVFDRENINNIAEGGMERYNLKANVTFKPNKWLELSNNVLFNQEKDEEFGGFRNGYGGIWSTTTWYQLYPFAPNMIDGVPTDVYGQGGPAAMEYGQNWERLNIEELTNTFRAKLNPLKGLEFNFNYSNRFNNQASSTRLNEFEYLTTTRLDKQTVGVNRLSEWRWKDNYNALNTYGTYSLSVANDHNFKLMAGFNQEEFERDRVFAQQGGLLIRDLENLALGTEIMAADGSAERWAVRGYFGRFNYDFDSKYLLEVNARYDGSSRFPTESRWGWFPSVSAGWQVNRESFWEPLEDVVSFFKLRASYGSLGNQNISTSTFQQTMSIGSSDWLDNGQRIIYASAPNPLPKVVSWETTSTINFGADLGFMRNRLMASVDVYEKKTEDMYLPGTPLPGVFGAAEPRENLASLRNRGFDLSLTYNNSFEVGGSPLEVSATGSVSNFKGVITKFDNPNGLMSSYWEGQELGQIWGYHVAGQFQTDEEALAYQNSFVNPSNSLANVYNYILNVVQNKDWSVLRAGDIKYVDVDGDGRIDRGNYTLEDHGDLQPIGSAMPKFPFGFNVNARWKGFDLSVAGAGVAKQNWYPTGDIYWGTYQRPYLSFLREDLVDNAWTAEKPGKYPQIERGYASLGSGRSLYEMNDYYMENIGYLRIKNLTFGYTLPEALTSKVSVKKLRVYFSGENLLTWRFGDLSKYIDPEQAGSAINYSLPGSAVGRADLRSYPMGKTYSMGINVTL</sequence>
<dbReference type="GO" id="GO:0006826">
    <property type="term" value="P:iron ion transport"/>
    <property type="evidence" value="ECO:0007669"/>
    <property type="project" value="UniProtKB-KW"/>
</dbReference>
<keyword evidence="3" id="KW-0408">Iron</keyword>
<dbReference type="GO" id="GO:0009279">
    <property type="term" value="C:cell outer membrane"/>
    <property type="evidence" value="ECO:0007669"/>
    <property type="project" value="UniProtKB-SubCell"/>
</dbReference>
<comment type="subcellular location">
    <subcellularLocation>
        <location evidence="6">Cell outer membrane</location>
        <topology evidence="6">Multi-pass membrane protein</topology>
    </subcellularLocation>
</comment>
<accession>A0A1Q5PE86</accession>
<evidence type="ECO:0000313" key="9">
    <source>
        <dbReference type="EMBL" id="OKL40536.1"/>
    </source>
</evidence>
<dbReference type="SMART" id="SM00965">
    <property type="entry name" value="STN"/>
    <property type="match status" value="1"/>
</dbReference>
<keyword evidence="2" id="KW-0410">Iron transport</keyword>
<dbReference type="EMBL" id="LVWA01000005">
    <property type="protein sequence ID" value="OKL40536.1"/>
    <property type="molecule type" value="Genomic_DNA"/>
</dbReference>
<keyword evidence="6" id="KW-1134">Transmembrane beta strand</keyword>
<dbReference type="InterPro" id="IPR000531">
    <property type="entry name" value="Beta-barrel_TonB"/>
</dbReference>
<dbReference type="InterPro" id="IPR011662">
    <property type="entry name" value="Secretin/TonB_short_N"/>
</dbReference>
<keyword evidence="7" id="KW-0798">TonB box</keyword>
<evidence type="ECO:0000256" key="2">
    <source>
        <dbReference type="ARBA" id="ARBA00022496"/>
    </source>
</evidence>
<dbReference type="InterPro" id="IPR023996">
    <property type="entry name" value="TonB-dep_OMP_SusC/RagA"/>
</dbReference>
<dbReference type="Gene3D" id="3.55.50.30">
    <property type="match status" value="1"/>
</dbReference>
<dbReference type="InterPro" id="IPR039426">
    <property type="entry name" value="TonB-dep_rcpt-like"/>
</dbReference>
<proteinExistence type="inferred from homology"/>
<dbReference type="InterPro" id="IPR037066">
    <property type="entry name" value="Plug_dom_sf"/>
</dbReference>